<feature type="compositionally biased region" description="Polar residues" evidence="1">
    <location>
        <begin position="71"/>
        <end position="89"/>
    </location>
</feature>
<sequence length="106" mass="11581">MVAQLTRCFFFLLFPFLPSLGCLVRSWGKGGPPPFIVRWAEKLHSVSTRTHTGGGLRLPSRLFPWLGKHTSSSMHPRSGVNGTTGSTHGSDAPYQHTGAVKRATYS</sequence>
<dbReference type="EMBL" id="KZ679688">
    <property type="protein sequence ID" value="PTB50557.1"/>
    <property type="molecule type" value="Genomic_DNA"/>
</dbReference>
<dbReference type="GeneID" id="36622396"/>
<reference evidence="3 4" key="1">
    <citation type="submission" date="2016-07" db="EMBL/GenBank/DDBJ databases">
        <title>Multiple horizontal gene transfer events from other fungi enriched the ability of initially mycotrophic Trichoderma (Ascomycota) to feed on dead plant biomass.</title>
        <authorList>
            <consortium name="DOE Joint Genome Institute"/>
            <person name="Aerts A."/>
            <person name="Atanasova L."/>
            <person name="Chenthamara K."/>
            <person name="Zhang J."/>
            <person name="Grujic M."/>
            <person name="Henrissat B."/>
            <person name="Kuo A."/>
            <person name="Salamov A."/>
            <person name="Lipzen A."/>
            <person name="Labutti K."/>
            <person name="Barry K."/>
            <person name="Miao Y."/>
            <person name="Rahimi M.J."/>
            <person name="Shen Q."/>
            <person name="Grigoriev I.V."/>
            <person name="Kubicek C.P."/>
            <person name="Druzhinina I.S."/>
        </authorList>
    </citation>
    <scope>NUCLEOTIDE SEQUENCE [LARGE SCALE GENOMIC DNA]</scope>
    <source>
        <strain evidence="3 4">CBS 226.95</strain>
    </source>
</reference>
<evidence type="ECO:0008006" key="5">
    <source>
        <dbReference type="Google" id="ProtNLM"/>
    </source>
</evidence>
<keyword evidence="2" id="KW-0732">Signal</keyword>
<protein>
    <recommendedName>
        <fullName evidence="5">Secreted protein</fullName>
    </recommendedName>
</protein>
<dbReference type="AlphaFoldDB" id="A0A2T4A0G6"/>
<feature type="chain" id="PRO_5015656709" description="Secreted protein" evidence="2">
    <location>
        <begin position="22"/>
        <end position="106"/>
    </location>
</feature>
<name>A0A2T4A0G6_TRIHA</name>
<proteinExistence type="predicted"/>
<organism evidence="3 4">
    <name type="scientific">Trichoderma harzianum CBS 226.95</name>
    <dbReference type="NCBI Taxonomy" id="983964"/>
    <lineage>
        <taxon>Eukaryota</taxon>
        <taxon>Fungi</taxon>
        <taxon>Dikarya</taxon>
        <taxon>Ascomycota</taxon>
        <taxon>Pezizomycotina</taxon>
        <taxon>Sordariomycetes</taxon>
        <taxon>Hypocreomycetidae</taxon>
        <taxon>Hypocreales</taxon>
        <taxon>Hypocreaceae</taxon>
        <taxon>Trichoderma</taxon>
    </lineage>
</organism>
<evidence type="ECO:0000256" key="2">
    <source>
        <dbReference type="SAM" id="SignalP"/>
    </source>
</evidence>
<dbReference type="Proteomes" id="UP000241690">
    <property type="component" value="Unassembled WGS sequence"/>
</dbReference>
<evidence type="ECO:0000256" key="1">
    <source>
        <dbReference type="SAM" id="MobiDB-lite"/>
    </source>
</evidence>
<gene>
    <name evidence="3" type="ORF">M431DRAFT_256706</name>
</gene>
<dbReference type="RefSeq" id="XP_024770234.1">
    <property type="nucleotide sequence ID" value="XM_024913832.1"/>
</dbReference>
<feature type="region of interest" description="Disordered" evidence="1">
    <location>
        <begin position="71"/>
        <end position="106"/>
    </location>
</feature>
<evidence type="ECO:0000313" key="4">
    <source>
        <dbReference type="Proteomes" id="UP000241690"/>
    </source>
</evidence>
<accession>A0A2T4A0G6</accession>
<keyword evidence="4" id="KW-1185">Reference proteome</keyword>
<feature type="signal peptide" evidence="2">
    <location>
        <begin position="1"/>
        <end position="21"/>
    </location>
</feature>
<evidence type="ECO:0000313" key="3">
    <source>
        <dbReference type="EMBL" id="PTB50557.1"/>
    </source>
</evidence>